<evidence type="ECO:0000259" key="10">
    <source>
        <dbReference type="PROSITE" id="PS50109"/>
    </source>
</evidence>
<name>A0A931J8C6_9BURK</name>
<proteinExistence type="predicted"/>
<dbReference type="PROSITE" id="PS50110">
    <property type="entry name" value="RESPONSE_REGULATORY"/>
    <property type="match status" value="1"/>
</dbReference>
<dbReference type="InterPro" id="IPR036890">
    <property type="entry name" value="HATPase_C_sf"/>
</dbReference>
<dbReference type="PANTHER" id="PTHR43065">
    <property type="entry name" value="SENSOR HISTIDINE KINASE"/>
    <property type="match status" value="1"/>
</dbReference>
<dbReference type="SMART" id="SM00091">
    <property type="entry name" value="PAS"/>
    <property type="match status" value="2"/>
</dbReference>
<dbReference type="PROSITE" id="PS50113">
    <property type="entry name" value="PAC"/>
    <property type="match status" value="1"/>
</dbReference>
<dbReference type="InterPro" id="IPR036097">
    <property type="entry name" value="HisK_dim/P_sf"/>
</dbReference>
<feature type="domain" description="Histidine kinase" evidence="10">
    <location>
        <begin position="305"/>
        <end position="521"/>
    </location>
</feature>
<dbReference type="GO" id="GO:0000155">
    <property type="term" value="F:phosphorelay sensor kinase activity"/>
    <property type="evidence" value="ECO:0007669"/>
    <property type="project" value="InterPro"/>
</dbReference>
<dbReference type="Gene3D" id="3.40.50.2300">
    <property type="match status" value="1"/>
</dbReference>
<dbReference type="NCBIfam" id="TIGR00229">
    <property type="entry name" value="sensory_box"/>
    <property type="match status" value="2"/>
</dbReference>
<dbReference type="InterPro" id="IPR000014">
    <property type="entry name" value="PAS"/>
</dbReference>
<evidence type="ECO:0000256" key="2">
    <source>
        <dbReference type="ARBA" id="ARBA00012438"/>
    </source>
</evidence>
<dbReference type="InterPro" id="IPR013656">
    <property type="entry name" value="PAS_4"/>
</dbReference>
<dbReference type="PANTHER" id="PTHR43065:SF46">
    <property type="entry name" value="C4-DICARBOXYLATE TRANSPORT SENSOR PROTEIN DCTB"/>
    <property type="match status" value="1"/>
</dbReference>
<accession>A0A931J8C6</accession>
<dbReference type="SUPFAM" id="SSF52172">
    <property type="entry name" value="CheY-like"/>
    <property type="match status" value="1"/>
</dbReference>
<dbReference type="SUPFAM" id="SSF55785">
    <property type="entry name" value="PYP-like sensor domain (PAS domain)"/>
    <property type="match status" value="2"/>
</dbReference>
<evidence type="ECO:0000256" key="8">
    <source>
        <dbReference type="ARBA" id="ARBA00023012"/>
    </source>
</evidence>
<dbReference type="Proteomes" id="UP000613266">
    <property type="component" value="Unassembled WGS sequence"/>
</dbReference>
<feature type="domain" description="PAS" evidence="12">
    <location>
        <begin position="25"/>
        <end position="69"/>
    </location>
</feature>
<keyword evidence="15" id="KW-1185">Reference proteome</keyword>
<dbReference type="Pfam" id="PF00989">
    <property type="entry name" value="PAS"/>
    <property type="match status" value="1"/>
</dbReference>
<dbReference type="PROSITE" id="PS50109">
    <property type="entry name" value="HIS_KIN"/>
    <property type="match status" value="1"/>
</dbReference>
<dbReference type="PRINTS" id="PR00344">
    <property type="entry name" value="BCTRLSENSOR"/>
</dbReference>
<protein>
    <recommendedName>
        <fullName evidence="2">histidine kinase</fullName>
        <ecNumber evidence="2">2.7.13.3</ecNumber>
    </recommendedName>
</protein>
<dbReference type="Gene3D" id="3.30.450.20">
    <property type="entry name" value="PAS domain"/>
    <property type="match status" value="2"/>
</dbReference>
<comment type="caution">
    <text evidence="14">The sequence shown here is derived from an EMBL/GenBank/DDBJ whole genome shotgun (WGS) entry which is preliminary data.</text>
</comment>
<evidence type="ECO:0000256" key="9">
    <source>
        <dbReference type="PROSITE-ProRule" id="PRU00169"/>
    </source>
</evidence>
<evidence type="ECO:0000259" key="11">
    <source>
        <dbReference type="PROSITE" id="PS50110"/>
    </source>
</evidence>
<dbReference type="InterPro" id="IPR035965">
    <property type="entry name" value="PAS-like_dom_sf"/>
</dbReference>
<evidence type="ECO:0000256" key="7">
    <source>
        <dbReference type="ARBA" id="ARBA00022840"/>
    </source>
</evidence>
<evidence type="ECO:0000313" key="14">
    <source>
        <dbReference type="EMBL" id="MBH9579643.1"/>
    </source>
</evidence>
<dbReference type="InterPro" id="IPR005467">
    <property type="entry name" value="His_kinase_dom"/>
</dbReference>
<sequence>MSPPIHPDPPLPLGQGNLSALLAVAPALLPALLDAIPARVVVLDPQECLTYGNPAFYAFTGLQPEVILGCPIRHVIGEQAYANYAPVRERLTRGETVCWEDWIELNAVGPRYMREHLVPAFDAQGQRLGTIVISLDWTELRQNQQQLEARLDELHATQALKSSIVDQALAAIISTDAQGRIVEFNPAAEAMFGRQRTQVLGQPVEDVVIPPRHRAGHRAGMARVAKGGPARMLGQRLEMDALRADGTEFPVEMVLSRNAVGDTSFYTASMFDLTERRNAQAQIERQRDALRQSEKLTAMGSLLAGVAHELNNPLAIVMGRASLLEEKMAEHPLASDAHRIREAAERCGRIVRTFLNMARSRAPQRAPVQINDLATAAAEMLQYNLRSHGIELDLLLGDDLPTVLADGDQIGQVILNLLVNAQQALATNDPPRRLQIATGVEPRRDGREPWVWLRVVDNGRGIPEALHERIFEPFFTTKPEGLGTGLGLAVSRSIVRDHGGDLRVEPRGPGACFRMGLPVSGQAQPETSAAPAPIEAPEALARVLVVDDEPEIAALIRAFLESAGYEVASAESGALALELLSAGRFDAIVSDLRMPDMDGAALWRAVGERHPLLARRMLFVTGDTLSPGARGFLSQTGCPALEKPFAKADLLGCLKQLLG</sequence>
<dbReference type="PROSITE" id="PS50112">
    <property type="entry name" value="PAS"/>
    <property type="match status" value="2"/>
</dbReference>
<evidence type="ECO:0000256" key="1">
    <source>
        <dbReference type="ARBA" id="ARBA00000085"/>
    </source>
</evidence>
<dbReference type="RefSeq" id="WP_198113591.1">
    <property type="nucleotide sequence ID" value="NZ_JAEDAK010000028.1"/>
</dbReference>
<dbReference type="InterPro" id="IPR001789">
    <property type="entry name" value="Sig_transdc_resp-reg_receiver"/>
</dbReference>
<dbReference type="Gene3D" id="1.10.287.130">
    <property type="match status" value="1"/>
</dbReference>
<dbReference type="SMART" id="SM00388">
    <property type="entry name" value="HisKA"/>
    <property type="match status" value="1"/>
</dbReference>
<dbReference type="EC" id="2.7.13.3" evidence="2"/>
<keyword evidence="6" id="KW-0418">Kinase</keyword>
<dbReference type="GO" id="GO:0005524">
    <property type="term" value="F:ATP binding"/>
    <property type="evidence" value="ECO:0007669"/>
    <property type="project" value="UniProtKB-KW"/>
</dbReference>
<dbReference type="SMART" id="SM00387">
    <property type="entry name" value="HATPase_c"/>
    <property type="match status" value="1"/>
</dbReference>
<keyword evidence="8" id="KW-0902">Two-component regulatory system</keyword>
<feature type="modified residue" description="4-aspartylphosphate" evidence="9">
    <location>
        <position position="591"/>
    </location>
</feature>
<dbReference type="CDD" id="cd00082">
    <property type="entry name" value="HisKA"/>
    <property type="match status" value="1"/>
</dbReference>
<keyword evidence="3 9" id="KW-0597">Phosphoprotein</keyword>
<evidence type="ECO:0000313" key="15">
    <source>
        <dbReference type="Proteomes" id="UP000613266"/>
    </source>
</evidence>
<dbReference type="CDD" id="cd00130">
    <property type="entry name" value="PAS"/>
    <property type="match status" value="1"/>
</dbReference>
<dbReference type="Pfam" id="PF02518">
    <property type="entry name" value="HATPase_c"/>
    <property type="match status" value="1"/>
</dbReference>
<dbReference type="Gene3D" id="3.30.565.10">
    <property type="entry name" value="Histidine kinase-like ATPase, C-terminal domain"/>
    <property type="match status" value="1"/>
</dbReference>
<dbReference type="InterPro" id="IPR004358">
    <property type="entry name" value="Sig_transdc_His_kin-like_C"/>
</dbReference>
<dbReference type="InterPro" id="IPR003594">
    <property type="entry name" value="HATPase_dom"/>
</dbReference>
<keyword evidence="5" id="KW-0547">Nucleotide-binding</keyword>
<evidence type="ECO:0000256" key="6">
    <source>
        <dbReference type="ARBA" id="ARBA00022777"/>
    </source>
</evidence>
<dbReference type="Pfam" id="PF00512">
    <property type="entry name" value="HisKA"/>
    <property type="match status" value="1"/>
</dbReference>
<feature type="domain" description="Response regulatory" evidence="11">
    <location>
        <begin position="542"/>
        <end position="658"/>
    </location>
</feature>
<reference evidence="14" key="1">
    <citation type="submission" date="2020-12" db="EMBL/GenBank/DDBJ databases">
        <title>The genome sequence of Inhella sp. 1Y17.</title>
        <authorList>
            <person name="Liu Y."/>
        </authorList>
    </citation>
    <scope>NUCLEOTIDE SEQUENCE</scope>
    <source>
        <strain evidence="14">1Y17</strain>
    </source>
</reference>
<comment type="catalytic activity">
    <reaction evidence="1">
        <text>ATP + protein L-histidine = ADP + protein N-phospho-L-histidine.</text>
        <dbReference type="EC" id="2.7.13.3"/>
    </reaction>
</comment>
<dbReference type="SMART" id="SM00448">
    <property type="entry name" value="REC"/>
    <property type="match status" value="1"/>
</dbReference>
<gene>
    <name evidence="14" type="ORF">I7X39_22340</name>
</gene>
<dbReference type="EMBL" id="JAEDAK010000028">
    <property type="protein sequence ID" value="MBH9579643.1"/>
    <property type="molecule type" value="Genomic_DNA"/>
</dbReference>
<keyword evidence="7" id="KW-0067">ATP-binding</keyword>
<evidence type="ECO:0000256" key="4">
    <source>
        <dbReference type="ARBA" id="ARBA00022679"/>
    </source>
</evidence>
<dbReference type="InterPro" id="IPR013767">
    <property type="entry name" value="PAS_fold"/>
</dbReference>
<dbReference type="GO" id="GO:0006355">
    <property type="term" value="P:regulation of DNA-templated transcription"/>
    <property type="evidence" value="ECO:0007669"/>
    <property type="project" value="InterPro"/>
</dbReference>
<dbReference type="SUPFAM" id="SSF47384">
    <property type="entry name" value="Homodimeric domain of signal transducing histidine kinase"/>
    <property type="match status" value="1"/>
</dbReference>
<evidence type="ECO:0000256" key="5">
    <source>
        <dbReference type="ARBA" id="ARBA00022741"/>
    </source>
</evidence>
<dbReference type="InterPro" id="IPR000700">
    <property type="entry name" value="PAS-assoc_C"/>
</dbReference>
<dbReference type="AlphaFoldDB" id="A0A931J8C6"/>
<evidence type="ECO:0000256" key="3">
    <source>
        <dbReference type="ARBA" id="ARBA00022553"/>
    </source>
</evidence>
<dbReference type="SUPFAM" id="SSF55874">
    <property type="entry name" value="ATPase domain of HSP90 chaperone/DNA topoisomerase II/histidine kinase"/>
    <property type="match status" value="1"/>
</dbReference>
<dbReference type="InterPro" id="IPR011006">
    <property type="entry name" value="CheY-like_superfamily"/>
</dbReference>
<evidence type="ECO:0000259" key="12">
    <source>
        <dbReference type="PROSITE" id="PS50112"/>
    </source>
</evidence>
<keyword evidence="4" id="KW-0808">Transferase</keyword>
<dbReference type="Pfam" id="PF00072">
    <property type="entry name" value="Response_reg"/>
    <property type="match status" value="1"/>
</dbReference>
<dbReference type="InterPro" id="IPR003661">
    <property type="entry name" value="HisK_dim/P_dom"/>
</dbReference>
<evidence type="ECO:0000259" key="13">
    <source>
        <dbReference type="PROSITE" id="PS50113"/>
    </source>
</evidence>
<dbReference type="Pfam" id="PF08448">
    <property type="entry name" value="PAS_4"/>
    <property type="match status" value="1"/>
</dbReference>
<feature type="domain" description="PAS" evidence="12">
    <location>
        <begin position="157"/>
        <end position="228"/>
    </location>
</feature>
<feature type="domain" description="PAC" evidence="13">
    <location>
        <begin position="235"/>
        <end position="285"/>
    </location>
</feature>
<organism evidence="14 15">
    <name type="scientific">Inhella proteolytica</name>
    <dbReference type="NCBI Taxonomy" id="2795029"/>
    <lineage>
        <taxon>Bacteria</taxon>
        <taxon>Pseudomonadati</taxon>
        <taxon>Pseudomonadota</taxon>
        <taxon>Betaproteobacteria</taxon>
        <taxon>Burkholderiales</taxon>
        <taxon>Sphaerotilaceae</taxon>
        <taxon>Inhella</taxon>
    </lineage>
</organism>